<evidence type="ECO:0000313" key="1">
    <source>
        <dbReference type="EMBL" id="KAG0444498.1"/>
    </source>
</evidence>
<comment type="caution">
    <text evidence="1">The sequence shown here is derived from an EMBL/GenBank/DDBJ whole genome shotgun (WGS) entry which is preliminary data.</text>
</comment>
<gene>
    <name evidence="1" type="ORF">HPB47_013728</name>
</gene>
<name>A0AC60QXU6_IXOPE</name>
<keyword evidence="2" id="KW-1185">Reference proteome</keyword>
<protein>
    <submittedName>
        <fullName evidence="1">Uncharacterized protein</fullName>
    </submittedName>
</protein>
<sequence>MCNASNGDFSLTTTMDLDEVKDAVRRWRHDFNRLTFERQRHHEELERLRLHEKLFEDNEKLLRQENAALKSQLSNHCLVLDRFKKLRVQYDALKEDLDDARATMCANVLECDEKMDQKQRELERLVRANAEELSACEAAANQKLESERRAHDERMDEVLKELEAQRAKMKAMEQQHRCELIALQLERDEQLMQMEGKLRKLQSSGHDVCRQKYAALHRELTDLKSRMTINDDDIVGSSPDERGVANGNSAPVVGFQPSSTQRRKDTHRGATNDDHEVHEISEDESGAEAILPTFEAPSGVVDNAEGVIGSPAGQSRSAQPAGASKDAVKSGASHEALVTASPVPDARISQAGRDVRLQAATPRGFVCPRKSPGSAAHVLPKERPKRRKLLLEVEDVLFVDAE</sequence>
<dbReference type="EMBL" id="JABSTQ010001962">
    <property type="protein sequence ID" value="KAG0444498.1"/>
    <property type="molecule type" value="Genomic_DNA"/>
</dbReference>
<proteinExistence type="predicted"/>
<accession>A0AC60QXU6</accession>
<dbReference type="Proteomes" id="UP000805193">
    <property type="component" value="Unassembled WGS sequence"/>
</dbReference>
<reference evidence="1 2" key="1">
    <citation type="journal article" date="2020" name="Cell">
        <title>Large-Scale Comparative Analyses of Tick Genomes Elucidate Their Genetic Diversity and Vector Capacities.</title>
        <authorList>
            <consortium name="Tick Genome and Microbiome Consortium (TIGMIC)"/>
            <person name="Jia N."/>
            <person name="Wang J."/>
            <person name="Shi W."/>
            <person name="Du L."/>
            <person name="Sun Y."/>
            <person name="Zhan W."/>
            <person name="Jiang J.F."/>
            <person name="Wang Q."/>
            <person name="Zhang B."/>
            <person name="Ji P."/>
            <person name="Bell-Sakyi L."/>
            <person name="Cui X.M."/>
            <person name="Yuan T.T."/>
            <person name="Jiang B.G."/>
            <person name="Yang W.F."/>
            <person name="Lam T.T."/>
            <person name="Chang Q.C."/>
            <person name="Ding S.J."/>
            <person name="Wang X.J."/>
            <person name="Zhu J.G."/>
            <person name="Ruan X.D."/>
            <person name="Zhao L."/>
            <person name="Wei J.T."/>
            <person name="Ye R.Z."/>
            <person name="Que T.C."/>
            <person name="Du C.H."/>
            <person name="Zhou Y.H."/>
            <person name="Cheng J.X."/>
            <person name="Dai P.F."/>
            <person name="Guo W.B."/>
            <person name="Han X.H."/>
            <person name="Huang E.J."/>
            <person name="Li L.F."/>
            <person name="Wei W."/>
            <person name="Gao Y.C."/>
            <person name="Liu J.Z."/>
            <person name="Shao H.Z."/>
            <person name="Wang X."/>
            <person name="Wang C.C."/>
            <person name="Yang T.C."/>
            <person name="Huo Q.B."/>
            <person name="Li W."/>
            <person name="Chen H.Y."/>
            <person name="Chen S.E."/>
            <person name="Zhou L.G."/>
            <person name="Ni X.B."/>
            <person name="Tian J.H."/>
            <person name="Sheng Y."/>
            <person name="Liu T."/>
            <person name="Pan Y.S."/>
            <person name="Xia L.Y."/>
            <person name="Li J."/>
            <person name="Zhao F."/>
            <person name="Cao W.C."/>
        </authorList>
    </citation>
    <scope>NUCLEOTIDE SEQUENCE [LARGE SCALE GENOMIC DNA]</scope>
    <source>
        <strain evidence="1">Iper-2018</strain>
    </source>
</reference>
<organism evidence="1 2">
    <name type="scientific">Ixodes persulcatus</name>
    <name type="common">Taiga tick</name>
    <dbReference type="NCBI Taxonomy" id="34615"/>
    <lineage>
        <taxon>Eukaryota</taxon>
        <taxon>Metazoa</taxon>
        <taxon>Ecdysozoa</taxon>
        <taxon>Arthropoda</taxon>
        <taxon>Chelicerata</taxon>
        <taxon>Arachnida</taxon>
        <taxon>Acari</taxon>
        <taxon>Parasitiformes</taxon>
        <taxon>Ixodida</taxon>
        <taxon>Ixodoidea</taxon>
        <taxon>Ixodidae</taxon>
        <taxon>Ixodinae</taxon>
        <taxon>Ixodes</taxon>
    </lineage>
</organism>
<evidence type="ECO:0000313" key="2">
    <source>
        <dbReference type="Proteomes" id="UP000805193"/>
    </source>
</evidence>